<evidence type="ECO:0000256" key="1">
    <source>
        <dbReference type="SAM" id="MobiDB-lite"/>
    </source>
</evidence>
<accession>A0A6P3Z111</accession>
<dbReference type="PANTHER" id="PTHR34278:SF1">
    <property type="entry name" value="PROTEIN THI031, PUTATIVE-RELATED"/>
    <property type="match status" value="1"/>
</dbReference>
<dbReference type="PANTHER" id="PTHR34278">
    <property type="entry name" value="PROTEIN THI031, PUTATIVE-RELATED"/>
    <property type="match status" value="1"/>
</dbReference>
<dbReference type="KEGG" id="zju:107408124"/>
<name>A0A6P3Z111_ZIZJJ</name>
<reference evidence="3" key="1">
    <citation type="submission" date="2025-08" db="UniProtKB">
        <authorList>
            <consortium name="RefSeq"/>
        </authorList>
    </citation>
    <scope>IDENTIFICATION</scope>
    <source>
        <tissue evidence="3">Seedling</tissue>
    </source>
</reference>
<dbReference type="RefSeq" id="XP_015870976.1">
    <property type="nucleotide sequence ID" value="XM_016015490.4"/>
</dbReference>
<evidence type="ECO:0000313" key="2">
    <source>
        <dbReference type="Proteomes" id="UP001652623"/>
    </source>
</evidence>
<protein>
    <submittedName>
        <fullName evidence="3">Uncharacterized protein LOC107408124</fullName>
    </submittedName>
</protein>
<keyword evidence="2" id="KW-1185">Reference proteome</keyword>
<proteinExistence type="predicted"/>
<dbReference type="Proteomes" id="UP001652623">
    <property type="component" value="Chromosome 4"/>
</dbReference>
<organism evidence="2 3">
    <name type="scientific">Ziziphus jujuba</name>
    <name type="common">Chinese jujube</name>
    <name type="synonym">Ziziphus sativa</name>
    <dbReference type="NCBI Taxonomy" id="326968"/>
    <lineage>
        <taxon>Eukaryota</taxon>
        <taxon>Viridiplantae</taxon>
        <taxon>Streptophyta</taxon>
        <taxon>Embryophyta</taxon>
        <taxon>Tracheophyta</taxon>
        <taxon>Spermatophyta</taxon>
        <taxon>Magnoliopsida</taxon>
        <taxon>eudicotyledons</taxon>
        <taxon>Gunneridae</taxon>
        <taxon>Pentapetalae</taxon>
        <taxon>rosids</taxon>
        <taxon>fabids</taxon>
        <taxon>Rosales</taxon>
        <taxon>Rhamnaceae</taxon>
        <taxon>Paliureae</taxon>
        <taxon>Ziziphus</taxon>
    </lineage>
</organism>
<feature type="region of interest" description="Disordered" evidence="1">
    <location>
        <begin position="149"/>
        <end position="168"/>
    </location>
</feature>
<sequence>MVRAHRILPSPLNPGPTTVNEFASPPTAGLFTKVSSKPTNHSQFPGKCGKARCNCCHMHPASKAKDKTKGTQKLRSCDVVSNPRLLTWRVVEGRHGLNISGYFALGILDQLEDDDDGDRDVDEYDGSCGDGDFDRVVVGFEPNKAEIVINDGDDDDDENGNHGGDDVDDDAISYCNVGFVMDQAEGDEDWCLVGEV</sequence>
<dbReference type="FunCoup" id="A0A6P3Z111">
    <property type="interactions" value="450"/>
</dbReference>
<gene>
    <name evidence="3" type="primary">LOC107408124</name>
</gene>
<dbReference type="GeneID" id="107408124"/>
<evidence type="ECO:0000313" key="3">
    <source>
        <dbReference type="RefSeq" id="XP_015870976.1"/>
    </source>
</evidence>
<dbReference type="InParanoid" id="A0A6P3Z111"/>
<dbReference type="AlphaFoldDB" id="A0A6P3Z111"/>